<evidence type="ECO:0000256" key="3">
    <source>
        <dbReference type="ARBA" id="ARBA00022448"/>
    </source>
</evidence>
<dbReference type="Pfam" id="PF22776">
    <property type="entry name" value="K_trans_C"/>
    <property type="match status" value="1"/>
</dbReference>
<protein>
    <recommendedName>
        <fullName evidence="12">Probable potassium transport system protein Kup</fullName>
    </recommendedName>
</protein>
<feature type="transmembrane region" description="Helical" evidence="12">
    <location>
        <begin position="395"/>
        <end position="415"/>
    </location>
</feature>
<name>A0A3P3VUE7_9MICO</name>
<dbReference type="InterPro" id="IPR023051">
    <property type="entry name" value="Kup"/>
</dbReference>
<feature type="domain" description="K+ potassium transporter integral membrane" evidence="13">
    <location>
        <begin position="8"/>
        <end position="451"/>
    </location>
</feature>
<organism evidence="15 16">
    <name type="scientific">Gulosibacter macacae</name>
    <dbReference type="NCBI Taxonomy" id="2488791"/>
    <lineage>
        <taxon>Bacteria</taxon>
        <taxon>Bacillati</taxon>
        <taxon>Actinomycetota</taxon>
        <taxon>Actinomycetes</taxon>
        <taxon>Micrococcales</taxon>
        <taxon>Microbacteriaceae</taxon>
        <taxon>Gulosibacter</taxon>
    </lineage>
</organism>
<keyword evidence="10 12" id="KW-0406">Ion transport</keyword>
<evidence type="ECO:0000313" key="16">
    <source>
        <dbReference type="Proteomes" id="UP000274391"/>
    </source>
</evidence>
<sequence>MGPIPALVLGAIGVVFGDIGTSPLYSLQTVFSIEHNTVDPSRQDVLGVISMVFWCLVIIVTVTYAGIIMRADNDGEGGILALAALLVRKLKGRPTQTKVAVLLAVLGAALFYGDSLITPAISVLSAVEGLQIAAPALDHYVVPIAVVILSALFAVQRWGTGLIGKAFGPVMACWFVVIAALGLPHLIANPEILIALSPSYAFDFVLSRPFVAFIAMGAVVLAVTGVEALYADMGHFGRKPIVIAWGALVFPALVLNYLGQGAMILDEPRTTDSPFFHLAPAWAQLPLVVLATMATVIASQAVISGAFSVSRQATRLELLPRLKVIQTSKHHGGQIFVPVINGVLFVGVLVLVLSFRSSEALASAYGLSVTGTLLLELSLVLLIAHAVWGWRLWQVLLLAVVVGGLELILFAANVTKIASGGWLPLAVAAVAVTMMLTWQRGSRIAFGNRTQLEGSLEAWVRDIRLAGVQRVPGTVVCPHAHPETVPLALRSNVDFNHVIHERVVIVSMRDVGVPHVPLAERIEVSALGDTSDGIVRVICRVGFNDPRDVPAALKLAIGKSPELDFDPDAAVYMLSVFRIELGHERTMPIWQKRLFVVLEKLSANRTQSLHLPPDRTVIVGAESVL</sequence>
<evidence type="ECO:0000313" key="15">
    <source>
        <dbReference type="EMBL" id="RRJ86435.1"/>
    </source>
</evidence>
<keyword evidence="5 12" id="KW-0633">Potassium transport</keyword>
<feature type="transmembrane region" description="Helical" evidence="12">
    <location>
        <begin position="45"/>
        <end position="67"/>
    </location>
</feature>
<evidence type="ECO:0000259" key="13">
    <source>
        <dbReference type="Pfam" id="PF02705"/>
    </source>
</evidence>
<accession>A0A3P3VUE7</accession>
<keyword evidence="6 12" id="KW-0812">Transmembrane</keyword>
<comment type="subcellular location">
    <subcellularLocation>
        <location evidence="12">Cell membrane</location>
        <topology evidence="12">Multi-pass membrane protein</topology>
    </subcellularLocation>
    <subcellularLocation>
        <location evidence="1">Membrane</location>
        <topology evidence="1">Multi-pass membrane protein</topology>
    </subcellularLocation>
</comment>
<feature type="transmembrane region" description="Helical" evidence="12">
    <location>
        <begin position="137"/>
        <end position="155"/>
    </location>
</feature>
<dbReference type="Proteomes" id="UP000274391">
    <property type="component" value="Unassembled WGS sequence"/>
</dbReference>
<reference evidence="15 16" key="1">
    <citation type="submission" date="2018-11" db="EMBL/GenBank/DDBJ databases">
        <title>YIM 102482-1 draft genome.</title>
        <authorList>
            <person name="Li G."/>
            <person name="Jiang Y."/>
        </authorList>
    </citation>
    <scope>NUCLEOTIDE SEQUENCE [LARGE SCALE GENOMIC DNA]</scope>
    <source>
        <strain evidence="15 16">YIM 102482-1</strain>
    </source>
</reference>
<evidence type="ECO:0000256" key="1">
    <source>
        <dbReference type="ARBA" id="ARBA00004141"/>
    </source>
</evidence>
<dbReference type="RefSeq" id="WP_124972612.1">
    <property type="nucleotide sequence ID" value="NZ_RQVS01000009.1"/>
</dbReference>
<feature type="transmembrane region" description="Helical" evidence="12">
    <location>
        <begin position="331"/>
        <end position="353"/>
    </location>
</feature>
<comment type="similarity">
    <text evidence="2 12">Belongs to the HAK/KUP transporter (TC 2.A.72) family.</text>
</comment>
<evidence type="ECO:0000256" key="8">
    <source>
        <dbReference type="ARBA" id="ARBA00022958"/>
    </source>
</evidence>
<dbReference type="GO" id="GO:0015079">
    <property type="term" value="F:potassium ion transmembrane transporter activity"/>
    <property type="evidence" value="ECO:0007669"/>
    <property type="project" value="UniProtKB-UniRule"/>
</dbReference>
<dbReference type="AlphaFoldDB" id="A0A3P3VUE7"/>
<gene>
    <name evidence="12" type="primary">kup</name>
    <name evidence="15" type="ORF">EG850_08810</name>
</gene>
<keyword evidence="11 12" id="KW-0472">Membrane</keyword>
<feature type="transmembrane region" description="Helical" evidence="12">
    <location>
        <begin position="365"/>
        <end position="388"/>
    </location>
</feature>
<keyword evidence="8 12" id="KW-0630">Potassium</keyword>
<keyword evidence="4 12" id="KW-1003">Cell membrane</keyword>
<evidence type="ECO:0000256" key="6">
    <source>
        <dbReference type="ARBA" id="ARBA00022692"/>
    </source>
</evidence>
<evidence type="ECO:0000259" key="14">
    <source>
        <dbReference type="Pfam" id="PF22776"/>
    </source>
</evidence>
<keyword evidence="9 12" id="KW-1133">Transmembrane helix</keyword>
<evidence type="ECO:0000256" key="11">
    <source>
        <dbReference type="ARBA" id="ARBA00023136"/>
    </source>
</evidence>
<dbReference type="GO" id="GO:0005886">
    <property type="term" value="C:plasma membrane"/>
    <property type="evidence" value="ECO:0007669"/>
    <property type="project" value="UniProtKB-SubCell"/>
</dbReference>
<dbReference type="InterPro" id="IPR053951">
    <property type="entry name" value="K_trans_N"/>
</dbReference>
<keyword evidence="16" id="KW-1185">Reference proteome</keyword>
<proteinExistence type="inferred from homology"/>
<evidence type="ECO:0000256" key="12">
    <source>
        <dbReference type="HAMAP-Rule" id="MF_01522"/>
    </source>
</evidence>
<feature type="transmembrane region" description="Helical" evidence="12">
    <location>
        <begin position="99"/>
        <end position="117"/>
    </location>
</feature>
<evidence type="ECO:0000256" key="9">
    <source>
        <dbReference type="ARBA" id="ARBA00022989"/>
    </source>
</evidence>
<feature type="transmembrane region" description="Helical" evidence="12">
    <location>
        <begin position="421"/>
        <end position="438"/>
    </location>
</feature>
<dbReference type="InterPro" id="IPR003855">
    <property type="entry name" value="K+_transporter"/>
</dbReference>
<dbReference type="OrthoDB" id="9805577at2"/>
<evidence type="ECO:0000256" key="2">
    <source>
        <dbReference type="ARBA" id="ARBA00007019"/>
    </source>
</evidence>
<comment type="function">
    <text evidence="12">Transport of potassium into the cell. Likely operates as a K(+):H(+) symporter.</text>
</comment>
<dbReference type="HAMAP" id="MF_01522">
    <property type="entry name" value="Kup"/>
    <property type="match status" value="1"/>
</dbReference>
<evidence type="ECO:0000256" key="10">
    <source>
        <dbReference type="ARBA" id="ARBA00023065"/>
    </source>
</evidence>
<feature type="transmembrane region" description="Helical" evidence="12">
    <location>
        <begin position="242"/>
        <end position="265"/>
    </location>
</feature>
<keyword evidence="7 12" id="KW-0769">Symport</keyword>
<comment type="caution">
    <text evidence="15">The sequence shown here is derived from an EMBL/GenBank/DDBJ whole genome shotgun (WGS) entry which is preliminary data.</text>
</comment>
<keyword evidence="3 12" id="KW-0813">Transport</keyword>
<feature type="domain" description="K+ potassium transporter C-terminal" evidence="14">
    <location>
        <begin position="472"/>
        <end position="622"/>
    </location>
</feature>
<dbReference type="Pfam" id="PF02705">
    <property type="entry name" value="K_trans"/>
    <property type="match status" value="1"/>
</dbReference>
<feature type="transmembrane region" description="Helical" evidence="12">
    <location>
        <begin position="285"/>
        <end position="310"/>
    </location>
</feature>
<dbReference type="PANTHER" id="PTHR30540:SF79">
    <property type="entry name" value="LOW AFFINITY POTASSIUM TRANSPORT SYSTEM PROTEIN KUP"/>
    <property type="match status" value="1"/>
</dbReference>
<evidence type="ECO:0000256" key="7">
    <source>
        <dbReference type="ARBA" id="ARBA00022847"/>
    </source>
</evidence>
<feature type="transmembrane region" description="Helical" evidence="12">
    <location>
        <begin position="167"/>
        <end position="188"/>
    </location>
</feature>
<evidence type="ECO:0000256" key="5">
    <source>
        <dbReference type="ARBA" id="ARBA00022538"/>
    </source>
</evidence>
<dbReference type="InterPro" id="IPR053952">
    <property type="entry name" value="K_trans_C"/>
</dbReference>
<dbReference type="GO" id="GO:0015293">
    <property type="term" value="F:symporter activity"/>
    <property type="evidence" value="ECO:0007669"/>
    <property type="project" value="UniProtKB-UniRule"/>
</dbReference>
<feature type="transmembrane region" description="Helical" evidence="12">
    <location>
        <begin position="208"/>
        <end position="230"/>
    </location>
</feature>
<dbReference type="EMBL" id="RQVS01000009">
    <property type="protein sequence ID" value="RRJ86435.1"/>
    <property type="molecule type" value="Genomic_DNA"/>
</dbReference>
<dbReference type="PANTHER" id="PTHR30540">
    <property type="entry name" value="OSMOTIC STRESS POTASSIUM TRANSPORTER"/>
    <property type="match status" value="1"/>
</dbReference>
<comment type="catalytic activity">
    <reaction evidence="12">
        <text>K(+)(in) + H(+)(in) = K(+)(out) + H(+)(out)</text>
        <dbReference type="Rhea" id="RHEA:28490"/>
        <dbReference type="ChEBI" id="CHEBI:15378"/>
        <dbReference type="ChEBI" id="CHEBI:29103"/>
    </reaction>
</comment>
<evidence type="ECO:0000256" key="4">
    <source>
        <dbReference type="ARBA" id="ARBA00022475"/>
    </source>
</evidence>